<evidence type="ECO:0000313" key="1">
    <source>
        <dbReference type="EMBL" id="MBB5623673.1"/>
    </source>
</evidence>
<protein>
    <submittedName>
        <fullName evidence="1">Uncharacterized protein</fullName>
    </submittedName>
</protein>
<proteinExistence type="predicted"/>
<dbReference type="RefSeq" id="WP_183869754.1">
    <property type="nucleotide sequence ID" value="NZ_JACHCF010000014.1"/>
</dbReference>
<name>A0A7W8YXK8_9SPHI</name>
<dbReference type="EMBL" id="JACHCF010000014">
    <property type="protein sequence ID" value="MBB5623673.1"/>
    <property type="molecule type" value="Genomic_DNA"/>
</dbReference>
<dbReference type="AlphaFoldDB" id="A0A7W8YXK8"/>
<gene>
    <name evidence="1" type="ORF">HDE69_004760</name>
</gene>
<comment type="caution">
    <text evidence="1">The sequence shown here is derived from an EMBL/GenBank/DDBJ whole genome shotgun (WGS) entry which is preliminary data.</text>
</comment>
<evidence type="ECO:0000313" key="2">
    <source>
        <dbReference type="Proteomes" id="UP000537718"/>
    </source>
</evidence>
<organism evidence="1 2">
    <name type="scientific">Pedobacter cryoconitis</name>
    <dbReference type="NCBI Taxonomy" id="188932"/>
    <lineage>
        <taxon>Bacteria</taxon>
        <taxon>Pseudomonadati</taxon>
        <taxon>Bacteroidota</taxon>
        <taxon>Sphingobacteriia</taxon>
        <taxon>Sphingobacteriales</taxon>
        <taxon>Sphingobacteriaceae</taxon>
        <taxon>Pedobacter</taxon>
    </lineage>
</organism>
<accession>A0A7W8YXK8</accession>
<reference evidence="1 2" key="1">
    <citation type="submission" date="2020-08" db="EMBL/GenBank/DDBJ databases">
        <title>Genomic Encyclopedia of Type Strains, Phase IV (KMG-V): Genome sequencing to study the core and pangenomes of soil and plant-associated prokaryotes.</title>
        <authorList>
            <person name="Whitman W."/>
        </authorList>
    </citation>
    <scope>NUCLEOTIDE SEQUENCE [LARGE SCALE GENOMIC DNA]</scope>
    <source>
        <strain evidence="1 2">MP7CTX6</strain>
    </source>
</reference>
<dbReference type="Proteomes" id="UP000537718">
    <property type="component" value="Unassembled WGS sequence"/>
</dbReference>
<sequence>MYHITTTNLEQQESVSRIGGVANVEIADYPVCPLTQKPMLLLMSLKKDLFDAGYAVNRNFVKNTSGQLKSETSLSRIPDLTFFINTNA</sequence>